<proteinExistence type="predicted"/>
<gene>
    <name evidence="1" type="ORF">TBRA_LOCUS5101</name>
</gene>
<feature type="non-terminal residue" evidence="1">
    <location>
        <position position="53"/>
    </location>
</feature>
<reference evidence="1 2" key="1">
    <citation type="submission" date="2020-02" db="EMBL/GenBank/DDBJ databases">
        <authorList>
            <person name="Ferguson B K."/>
        </authorList>
    </citation>
    <scope>NUCLEOTIDE SEQUENCE [LARGE SCALE GENOMIC DNA]</scope>
</reference>
<accession>A0A6H5I5M2</accession>
<sequence>MLLYIHEQVSSSVKVVCRASLSPTCPASLFANHFHYARRSCTWHITNDDGGGR</sequence>
<dbReference type="Proteomes" id="UP000479190">
    <property type="component" value="Unassembled WGS sequence"/>
</dbReference>
<evidence type="ECO:0000313" key="2">
    <source>
        <dbReference type="Proteomes" id="UP000479190"/>
    </source>
</evidence>
<protein>
    <submittedName>
        <fullName evidence="1">Uncharacterized protein</fullName>
    </submittedName>
</protein>
<keyword evidence="2" id="KW-1185">Reference proteome</keyword>
<organism evidence="1 2">
    <name type="scientific">Trichogramma brassicae</name>
    <dbReference type="NCBI Taxonomy" id="86971"/>
    <lineage>
        <taxon>Eukaryota</taxon>
        <taxon>Metazoa</taxon>
        <taxon>Ecdysozoa</taxon>
        <taxon>Arthropoda</taxon>
        <taxon>Hexapoda</taxon>
        <taxon>Insecta</taxon>
        <taxon>Pterygota</taxon>
        <taxon>Neoptera</taxon>
        <taxon>Endopterygota</taxon>
        <taxon>Hymenoptera</taxon>
        <taxon>Apocrita</taxon>
        <taxon>Proctotrupomorpha</taxon>
        <taxon>Chalcidoidea</taxon>
        <taxon>Trichogrammatidae</taxon>
        <taxon>Trichogramma</taxon>
    </lineage>
</organism>
<evidence type="ECO:0000313" key="1">
    <source>
        <dbReference type="EMBL" id="CAB0033182.1"/>
    </source>
</evidence>
<dbReference type="EMBL" id="CADCXV010000702">
    <property type="protein sequence ID" value="CAB0033182.1"/>
    <property type="molecule type" value="Genomic_DNA"/>
</dbReference>
<name>A0A6H5I5M2_9HYME</name>
<dbReference type="AlphaFoldDB" id="A0A6H5I5M2"/>